<reference evidence="2 3" key="1">
    <citation type="submission" date="2018-10" db="EMBL/GenBank/DDBJ databases">
        <title>Natronolimnobius sp. XQ-INN 246 isolated from Inner Mongolia Autonomous Region of China.</title>
        <authorList>
            <person name="Xue Q."/>
        </authorList>
    </citation>
    <scope>NUCLEOTIDE SEQUENCE [LARGE SCALE GENOMIC DNA]</scope>
    <source>
        <strain evidence="2 3">XQ-INN 246</strain>
    </source>
</reference>
<organism evidence="2 3">
    <name type="scientific">Salinadaptatus halalkaliphilus</name>
    <dbReference type="NCBI Taxonomy" id="2419781"/>
    <lineage>
        <taxon>Archaea</taxon>
        <taxon>Methanobacteriati</taxon>
        <taxon>Methanobacteriota</taxon>
        <taxon>Stenosarchaea group</taxon>
        <taxon>Halobacteria</taxon>
        <taxon>Halobacteriales</taxon>
        <taxon>Natrialbaceae</taxon>
        <taxon>Salinadaptatus</taxon>
    </lineage>
</organism>
<protein>
    <submittedName>
        <fullName evidence="2">Uncharacterized protein</fullName>
    </submittedName>
</protein>
<evidence type="ECO:0000313" key="3">
    <source>
        <dbReference type="Proteomes" id="UP000318864"/>
    </source>
</evidence>
<accession>A0A4S3TM29</accession>
<feature type="region of interest" description="Disordered" evidence="1">
    <location>
        <begin position="23"/>
        <end position="52"/>
    </location>
</feature>
<keyword evidence="3" id="KW-1185">Reference proteome</keyword>
<evidence type="ECO:0000256" key="1">
    <source>
        <dbReference type="SAM" id="MobiDB-lite"/>
    </source>
</evidence>
<name>A0A4S3TM29_9EURY</name>
<proteinExistence type="predicted"/>
<feature type="compositionally biased region" description="Acidic residues" evidence="1">
    <location>
        <begin position="23"/>
        <end position="40"/>
    </location>
</feature>
<sequence length="120" mass="12494">MASVAGAVSVAGCMDQVDLVEETSEQLEEDAEDAVEDVTGDLERPPGADLEIDDGTITVMSLNSNTEGIKCGPIEGDDPLAEIEDHELAATAAGETIEDCDESTIVAVTENGNTEVIEQL</sequence>
<dbReference type="AlphaFoldDB" id="A0A4S3TM29"/>
<comment type="caution">
    <text evidence="2">The sequence shown here is derived from an EMBL/GenBank/DDBJ whole genome shotgun (WGS) entry which is preliminary data.</text>
</comment>
<gene>
    <name evidence="2" type="ORF">D8Y22_08560</name>
</gene>
<dbReference type="Proteomes" id="UP000318864">
    <property type="component" value="Unassembled WGS sequence"/>
</dbReference>
<evidence type="ECO:0000313" key="2">
    <source>
        <dbReference type="EMBL" id="THE65249.1"/>
    </source>
</evidence>
<dbReference type="EMBL" id="RBZW01000021">
    <property type="protein sequence ID" value="THE65249.1"/>
    <property type="molecule type" value="Genomic_DNA"/>
</dbReference>